<dbReference type="EMBL" id="CP071060">
    <property type="protein sequence ID" value="QSI77907.1"/>
    <property type="molecule type" value="Genomic_DNA"/>
</dbReference>
<evidence type="ECO:0000256" key="4">
    <source>
        <dbReference type="ARBA" id="ARBA00022692"/>
    </source>
</evidence>
<organism evidence="9 10">
    <name type="scientific">Niveibacterium microcysteis</name>
    <dbReference type="NCBI Taxonomy" id="2811415"/>
    <lineage>
        <taxon>Bacteria</taxon>
        <taxon>Pseudomonadati</taxon>
        <taxon>Pseudomonadota</taxon>
        <taxon>Betaproteobacteria</taxon>
        <taxon>Rhodocyclales</taxon>
        <taxon>Rhodocyclaceae</taxon>
        <taxon>Niveibacterium</taxon>
    </lineage>
</organism>
<evidence type="ECO:0000259" key="8">
    <source>
        <dbReference type="Pfam" id="PF00482"/>
    </source>
</evidence>
<feature type="transmembrane region" description="Helical" evidence="7">
    <location>
        <begin position="163"/>
        <end position="186"/>
    </location>
</feature>
<proteinExistence type="inferred from homology"/>
<dbReference type="Gene3D" id="1.20.81.30">
    <property type="entry name" value="Type II secretion system (T2SS), domain F"/>
    <property type="match status" value="2"/>
</dbReference>
<evidence type="ECO:0000256" key="1">
    <source>
        <dbReference type="ARBA" id="ARBA00004651"/>
    </source>
</evidence>
<evidence type="ECO:0000256" key="2">
    <source>
        <dbReference type="ARBA" id="ARBA00005745"/>
    </source>
</evidence>
<evidence type="ECO:0000256" key="5">
    <source>
        <dbReference type="ARBA" id="ARBA00022989"/>
    </source>
</evidence>
<keyword evidence="5 7" id="KW-1133">Transmembrane helix</keyword>
<feature type="domain" description="Type II secretion system protein GspF" evidence="8">
    <location>
        <begin position="66"/>
        <end position="187"/>
    </location>
</feature>
<feature type="transmembrane region" description="Helical" evidence="7">
    <location>
        <begin position="371"/>
        <end position="392"/>
    </location>
</feature>
<dbReference type="PANTHER" id="PTHR30012">
    <property type="entry name" value="GENERAL SECRETION PATHWAY PROTEIN"/>
    <property type="match status" value="1"/>
</dbReference>
<evidence type="ECO:0000313" key="10">
    <source>
        <dbReference type="Proteomes" id="UP000663570"/>
    </source>
</evidence>
<keyword evidence="4 7" id="KW-0812">Transmembrane</keyword>
<protein>
    <submittedName>
        <fullName evidence="9">Type II secretion system F family protein</fullName>
    </submittedName>
</protein>
<sequence>MAVFAYRAMNRTGRVIRGEMEAINLVDLELRLRRMDLDFINGEAARTGIAWRRGKIPRRELMHFCFHLEQLTRAGVPILESLCDLRDSTVHPRFREIVAGLVESIEGGRSLSQAMQEQPSAFDSVFCALIRAGEATGNLPEVLGALNESLKREDELASYTRRLVIYPSIVVTVIFAAIGVSMIYVVPELSRLFLSTGQQLPLHTRILIWVSQIVSNYGGWLLALLTASVIGVRLLALNHPGMQVRIDRAKLSAPLFGDVYRKIVLARFASLFSMMYGSGIAIIDAVRIAQDVAGNKLVQRALGQVEQHIAEGQNVTAAFGKVGLFPPLVTRMLRIGENTGALDKALENVSYFYERDVRESIARVQAMLEPLLTLLLGALLLWVMMSVLGPIYDIITRMKV</sequence>
<feature type="transmembrane region" description="Helical" evidence="7">
    <location>
        <begin position="206"/>
        <end position="236"/>
    </location>
</feature>
<keyword evidence="6 7" id="KW-0472">Membrane</keyword>
<keyword evidence="3" id="KW-1003">Cell membrane</keyword>
<dbReference type="InterPro" id="IPR003004">
    <property type="entry name" value="GspF/PilC"/>
</dbReference>
<evidence type="ECO:0000256" key="7">
    <source>
        <dbReference type="SAM" id="Phobius"/>
    </source>
</evidence>
<dbReference type="RefSeq" id="WP_206255195.1">
    <property type="nucleotide sequence ID" value="NZ_CP071060.1"/>
</dbReference>
<evidence type="ECO:0000256" key="6">
    <source>
        <dbReference type="ARBA" id="ARBA00023136"/>
    </source>
</evidence>
<comment type="similarity">
    <text evidence="2">Belongs to the GSP F family.</text>
</comment>
<keyword evidence="10" id="KW-1185">Reference proteome</keyword>
<reference evidence="9 10" key="1">
    <citation type="submission" date="2021-02" db="EMBL/GenBank/DDBJ databases">
        <title>Niveibacterium changnyeongensis HC41.</title>
        <authorList>
            <person name="Kang M."/>
        </authorList>
    </citation>
    <scope>NUCLEOTIDE SEQUENCE [LARGE SCALE GENOMIC DNA]</scope>
    <source>
        <strain evidence="9 10">HC41</strain>
    </source>
</reference>
<dbReference type="PRINTS" id="PR00812">
    <property type="entry name" value="BCTERIALGSPF"/>
</dbReference>
<comment type="subcellular location">
    <subcellularLocation>
        <location evidence="1">Cell membrane</location>
        <topology evidence="1">Multi-pass membrane protein</topology>
    </subcellularLocation>
</comment>
<dbReference type="Proteomes" id="UP000663570">
    <property type="component" value="Chromosome"/>
</dbReference>
<feature type="domain" description="Type II secretion system protein GspF" evidence="8">
    <location>
        <begin position="268"/>
        <end position="389"/>
    </location>
</feature>
<dbReference type="InterPro" id="IPR018076">
    <property type="entry name" value="T2SS_GspF_dom"/>
</dbReference>
<evidence type="ECO:0000313" key="9">
    <source>
        <dbReference type="EMBL" id="QSI77907.1"/>
    </source>
</evidence>
<dbReference type="PANTHER" id="PTHR30012:SF0">
    <property type="entry name" value="TYPE II SECRETION SYSTEM PROTEIN F-RELATED"/>
    <property type="match status" value="1"/>
</dbReference>
<dbReference type="InterPro" id="IPR042094">
    <property type="entry name" value="T2SS_GspF_sf"/>
</dbReference>
<gene>
    <name evidence="9" type="ORF">JY500_04500</name>
</gene>
<evidence type="ECO:0000256" key="3">
    <source>
        <dbReference type="ARBA" id="ARBA00022475"/>
    </source>
</evidence>
<dbReference type="Pfam" id="PF00482">
    <property type="entry name" value="T2SSF"/>
    <property type="match status" value="2"/>
</dbReference>
<name>A0ABX7M836_9RHOO</name>
<accession>A0ABX7M836</accession>